<evidence type="ECO:0000256" key="1">
    <source>
        <dbReference type="SAM" id="SignalP"/>
    </source>
</evidence>
<evidence type="ECO:0000313" key="3">
    <source>
        <dbReference type="Proteomes" id="UP000189627"/>
    </source>
</evidence>
<accession>A0A1U9US41</accession>
<name>A0A1U9US41_CUPNE</name>
<dbReference type="RefSeq" id="WP_078197122.1">
    <property type="nucleotide sequence ID" value="NZ_CP017757.2"/>
</dbReference>
<dbReference type="Proteomes" id="UP000189627">
    <property type="component" value="Chromosome 1"/>
</dbReference>
<feature type="signal peptide" evidence="1">
    <location>
        <begin position="1"/>
        <end position="42"/>
    </location>
</feature>
<dbReference type="KEGG" id="cuh:BJN34_13875"/>
<gene>
    <name evidence="2" type="ORF">BJN34_13875</name>
</gene>
<protein>
    <submittedName>
        <fullName evidence="2">Uncharacterized protein</fullName>
    </submittedName>
</protein>
<proteinExistence type="predicted"/>
<dbReference type="OrthoDB" id="8963598at2"/>
<keyword evidence="1" id="KW-0732">Signal</keyword>
<sequence length="190" mass="20152">MPRQPCLASRASLRRHAAMCRTFAPVAVLLAAFLAPISTACAQTLVQSPAMADSVVSRLVAWRARTDAPVALTALTSFDWDTFSVTDAPAGDGVVHCGRAGLMPCGRQLQPQPGDRVQVLGFERAGAQVYSERIMAGDGAFAEPLPRQVPRADATLVSCPGAQGRQLWCLQGKARGRGTLRQPQPFLDGA</sequence>
<organism evidence="2 3">
    <name type="scientific">Cupriavidus necator</name>
    <name type="common">Alcaligenes eutrophus</name>
    <name type="synonym">Ralstonia eutropha</name>
    <dbReference type="NCBI Taxonomy" id="106590"/>
    <lineage>
        <taxon>Bacteria</taxon>
        <taxon>Pseudomonadati</taxon>
        <taxon>Pseudomonadota</taxon>
        <taxon>Betaproteobacteria</taxon>
        <taxon>Burkholderiales</taxon>
        <taxon>Burkholderiaceae</taxon>
        <taxon>Cupriavidus</taxon>
    </lineage>
</organism>
<dbReference type="EMBL" id="CP017757">
    <property type="protein sequence ID" value="AQV94965.1"/>
    <property type="molecule type" value="Genomic_DNA"/>
</dbReference>
<feature type="chain" id="PRO_5012120726" evidence="1">
    <location>
        <begin position="43"/>
        <end position="190"/>
    </location>
</feature>
<evidence type="ECO:0000313" key="2">
    <source>
        <dbReference type="EMBL" id="AQV94965.1"/>
    </source>
</evidence>
<dbReference type="AlphaFoldDB" id="A0A1U9US41"/>
<reference evidence="3" key="1">
    <citation type="submission" date="2017-02" db="EMBL/GenBank/DDBJ databases">
        <title>Complete genome sequence of Cupriavidus necator strain NH9, a 3-chlorobenzoate degrader.</title>
        <authorList>
            <person name="Moriuchi R."/>
            <person name="Dohra H."/>
            <person name="Ogawa N."/>
        </authorList>
    </citation>
    <scope>NUCLEOTIDE SEQUENCE [LARGE SCALE GENOMIC DNA]</scope>
    <source>
        <strain evidence="3">NH9</strain>
    </source>
</reference>